<accession>A0A7C5DFA2</accession>
<proteinExistence type="predicted"/>
<reference evidence="1" key="1">
    <citation type="journal article" date="2020" name="mSystems">
        <title>Genome- and Community-Level Interaction Insights into Carbon Utilization and Element Cycling Functions of Hydrothermarchaeota in Hydrothermal Sediment.</title>
        <authorList>
            <person name="Zhou Z."/>
            <person name="Liu Y."/>
            <person name="Xu W."/>
            <person name="Pan J."/>
            <person name="Luo Z.H."/>
            <person name="Li M."/>
        </authorList>
    </citation>
    <scope>NUCLEOTIDE SEQUENCE [LARGE SCALE GENOMIC DNA]</scope>
    <source>
        <strain evidence="1">HyVt-633</strain>
    </source>
</reference>
<dbReference type="Pfam" id="PF05751">
    <property type="entry name" value="FixH"/>
    <property type="match status" value="1"/>
</dbReference>
<comment type="caution">
    <text evidence="1">The sequence shown here is derived from an EMBL/GenBank/DDBJ whole genome shotgun (WGS) entry which is preliminary data.</text>
</comment>
<evidence type="ECO:0008006" key="2">
    <source>
        <dbReference type="Google" id="ProtNLM"/>
    </source>
</evidence>
<organism evidence="1">
    <name type="scientific">Chlorobaculum parvum</name>
    <dbReference type="NCBI Taxonomy" id="274539"/>
    <lineage>
        <taxon>Bacteria</taxon>
        <taxon>Pseudomonadati</taxon>
        <taxon>Chlorobiota</taxon>
        <taxon>Chlorobiia</taxon>
        <taxon>Chlorobiales</taxon>
        <taxon>Chlorobiaceae</taxon>
        <taxon>Chlorobaculum</taxon>
    </lineage>
</organism>
<protein>
    <recommendedName>
        <fullName evidence="2">FixH family protein</fullName>
    </recommendedName>
</protein>
<dbReference type="AlphaFoldDB" id="A0A7C5DFA2"/>
<dbReference type="EMBL" id="DRSQ01000209">
    <property type="protein sequence ID" value="HHE32869.1"/>
    <property type="molecule type" value="Genomic_DNA"/>
</dbReference>
<evidence type="ECO:0000313" key="1">
    <source>
        <dbReference type="EMBL" id="HHE32869.1"/>
    </source>
</evidence>
<gene>
    <name evidence="1" type="ORF">ENL07_09690</name>
</gene>
<dbReference type="Proteomes" id="UP000886058">
    <property type="component" value="Unassembled WGS sequence"/>
</dbReference>
<sequence length="145" mass="16265">MKLFIAALYGLFLVAMISGISIAFRTSEGLVESDYYLKQKRWFSQKSEEKKRGIGIESPASIRQGDNELTFVLTEGGKPLKNATIQLFIGNISSKSGDQTWPMHETAPGVYQTNAFVASAGKWLLRLDFESSTLNTSRSWFYDVH</sequence>
<dbReference type="InterPro" id="IPR008620">
    <property type="entry name" value="FixH"/>
</dbReference>
<name>A0A7C5DFA2_9CHLB</name>